<dbReference type="GO" id="GO:0016020">
    <property type="term" value="C:membrane"/>
    <property type="evidence" value="ECO:0007669"/>
    <property type="project" value="InterPro"/>
</dbReference>
<reference evidence="3 4" key="1">
    <citation type="submission" date="2018-08" db="EMBL/GenBank/DDBJ databases">
        <title>Cellulomonas rhizosphaerae sp. nov., a novel actinomycete isolated from soil.</title>
        <authorList>
            <person name="Tian Y."/>
        </authorList>
    </citation>
    <scope>NUCLEOTIDE SEQUENCE [LARGE SCALE GENOMIC DNA]</scope>
    <source>
        <strain evidence="3 4">NEAU-TCZ24</strain>
    </source>
</reference>
<keyword evidence="4" id="KW-1185">Reference proteome</keyword>
<dbReference type="EMBL" id="QWKP01000216">
    <property type="protein sequence ID" value="RHA38209.1"/>
    <property type="molecule type" value="Genomic_DNA"/>
</dbReference>
<proteinExistence type="predicted"/>
<protein>
    <submittedName>
        <fullName evidence="3">FMN-binding protein</fullName>
    </submittedName>
</protein>
<evidence type="ECO:0000256" key="1">
    <source>
        <dbReference type="SAM" id="MobiDB-lite"/>
    </source>
</evidence>
<dbReference type="AlphaFoldDB" id="A0A413RIP2"/>
<sequence>MAAAGIAKFAGVAPEVAAAPAATATTGSSGVGSPDAGSADSSGSSDSGTTDGSAGTDSGTDTGGDASSSSDDVTIVGDVEQTRYGPIQLSVTFSGDTITDITALQTPSRERESERINQQAVPVLTQEALAAQSAQIDTVSGATYTSQGYLESLQSAIDQRG</sequence>
<evidence type="ECO:0000313" key="4">
    <source>
        <dbReference type="Proteomes" id="UP000283374"/>
    </source>
</evidence>
<dbReference type="Gene3D" id="3.90.1010.20">
    <property type="match status" value="1"/>
</dbReference>
<gene>
    <name evidence="3" type="ORF">D1825_14775</name>
</gene>
<accession>A0A413RIP2</accession>
<feature type="compositionally biased region" description="Low complexity" evidence="1">
    <location>
        <begin position="20"/>
        <end position="74"/>
    </location>
</feature>
<organism evidence="3 4">
    <name type="scientific">Cellulomonas rhizosphaerae</name>
    <dbReference type="NCBI Taxonomy" id="2293719"/>
    <lineage>
        <taxon>Bacteria</taxon>
        <taxon>Bacillati</taxon>
        <taxon>Actinomycetota</taxon>
        <taxon>Actinomycetes</taxon>
        <taxon>Micrococcales</taxon>
        <taxon>Cellulomonadaceae</taxon>
        <taxon>Cellulomonas</taxon>
    </lineage>
</organism>
<dbReference type="InterPro" id="IPR007329">
    <property type="entry name" value="FMN-bd"/>
</dbReference>
<feature type="domain" description="FMN-binding" evidence="2">
    <location>
        <begin position="83"/>
        <end position="160"/>
    </location>
</feature>
<evidence type="ECO:0000259" key="2">
    <source>
        <dbReference type="SMART" id="SM00900"/>
    </source>
</evidence>
<dbReference type="Proteomes" id="UP000283374">
    <property type="component" value="Unassembled WGS sequence"/>
</dbReference>
<dbReference type="GO" id="GO:0010181">
    <property type="term" value="F:FMN binding"/>
    <property type="evidence" value="ECO:0007669"/>
    <property type="project" value="InterPro"/>
</dbReference>
<dbReference type="Pfam" id="PF04205">
    <property type="entry name" value="FMN_bind"/>
    <property type="match status" value="1"/>
</dbReference>
<feature type="region of interest" description="Disordered" evidence="1">
    <location>
        <begin position="20"/>
        <end position="81"/>
    </location>
</feature>
<evidence type="ECO:0000313" key="3">
    <source>
        <dbReference type="EMBL" id="RHA38209.1"/>
    </source>
</evidence>
<comment type="caution">
    <text evidence="3">The sequence shown here is derived from an EMBL/GenBank/DDBJ whole genome shotgun (WGS) entry which is preliminary data.</text>
</comment>
<dbReference type="OrthoDB" id="8099475at2"/>
<dbReference type="SMART" id="SM00900">
    <property type="entry name" value="FMN_bind"/>
    <property type="match status" value="1"/>
</dbReference>
<name>A0A413RIP2_9CELL</name>